<organism evidence="2 3">
    <name type="scientific">Wolfiporia cocos (strain MD-104)</name>
    <name type="common">Brown rot fungus</name>
    <dbReference type="NCBI Taxonomy" id="742152"/>
    <lineage>
        <taxon>Eukaryota</taxon>
        <taxon>Fungi</taxon>
        <taxon>Dikarya</taxon>
        <taxon>Basidiomycota</taxon>
        <taxon>Agaricomycotina</taxon>
        <taxon>Agaricomycetes</taxon>
        <taxon>Polyporales</taxon>
        <taxon>Phaeolaceae</taxon>
        <taxon>Wolfiporia</taxon>
    </lineage>
</organism>
<evidence type="ECO:0000313" key="2">
    <source>
        <dbReference type="EMBL" id="PCH33706.1"/>
    </source>
</evidence>
<gene>
    <name evidence="2" type="ORF">WOLCODRAFT_14847</name>
</gene>
<evidence type="ECO:0008006" key="4">
    <source>
        <dbReference type="Google" id="ProtNLM"/>
    </source>
</evidence>
<sequence>MSDPRFARFKTDPRFRKIRKEESKVVLDERFKSVLEGDNKQKGKGRVDKYGRSLADTHEKDNLRRFYRLENEEEEKDEPEPSLGPDYALLYHSPPSDMTVV</sequence>
<reference evidence="2 3" key="1">
    <citation type="journal article" date="2012" name="Science">
        <title>The Paleozoic origin of enzymatic lignin decomposition reconstructed from 31 fungal genomes.</title>
        <authorList>
            <person name="Floudas D."/>
            <person name="Binder M."/>
            <person name="Riley R."/>
            <person name="Barry K."/>
            <person name="Blanchette R.A."/>
            <person name="Henrissat B."/>
            <person name="Martinez A.T."/>
            <person name="Otillar R."/>
            <person name="Spatafora J.W."/>
            <person name="Yadav J.S."/>
            <person name="Aerts A."/>
            <person name="Benoit I."/>
            <person name="Boyd A."/>
            <person name="Carlson A."/>
            <person name="Copeland A."/>
            <person name="Coutinho P.M."/>
            <person name="de Vries R.P."/>
            <person name="Ferreira P."/>
            <person name="Findley K."/>
            <person name="Foster B."/>
            <person name="Gaskell J."/>
            <person name="Glotzer D."/>
            <person name="Gorecki P."/>
            <person name="Heitman J."/>
            <person name="Hesse C."/>
            <person name="Hori C."/>
            <person name="Igarashi K."/>
            <person name="Jurgens J.A."/>
            <person name="Kallen N."/>
            <person name="Kersten P."/>
            <person name="Kohler A."/>
            <person name="Kuees U."/>
            <person name="Kumar T.K.A."/>
            <person name="Kuo A."/>
            <person name="LaButti K."/>
            <person name="Larrondo L.F."/>
            <person name="Lindquist E."/>
            <person name="Ling A."/>
            <person name="Lombard V."/>
            <person name="Lucas S."/>
            <person name="Lundell T."/>
            <person name="Martin R."/>
            <person name="McLaughlin D.J."/>
            <person name="Morgenstern I."/>
            <person name="Morin E."/>
            <person name="Murat C."/>
            <person name="Nagy L.G."/>
            <person name="Nolan M."/>
            <person name="Ohm R.A."/>
            <person name="Patyshakuliyeva A."/>
            <person name="Rokas A."/>
            <person name="Ruiz-Duenas F.J."/>
            <person name="Sabat G."/>
            <person name="Salamov A."/>
            <person name="Samejima M."/>
            <person name="Schmutz J."/>
            <person name="Slot J.C."/>
            <person name="St John F."/>
            <person name="Stenlid J."/>
            <person name="Sun H."/>
            <person name="Sun S."/>
            <person name="Syed K."/>
            <person name="Tsang A."/>
            <person name="Wiebenga A."/>
            <person name="Young D."/>
            <person name="Pisabarro A."/>
            <person name="Eastwood D.C."/>
            <person name="Martin F."/>
            <person name="Cullen D."/>
            <person name="Grigoriev I.V."/>
            <person name="Hibbett D.S."/>
        </authorList>
    </citation>
    <scope>NUCLEOTIDE SEQUENCE [LARGE SCALE GENOMIC DNA]</scope>
    <source>
        <strain evidence="2 3">MD-104</strain>
    </source>
</reference>
<feature type="compositionally biased region" description="Acidic residues" evidence="1">
    <location>
        <begin position="71"/>
        <end position="80"/>
    </location>
</feature>
<dbReference type="InterPro" id="IPR039754">
    <property type="entry name" value="Esf1"/>
</dbReference>
<dbReference type="GO" id="GO:0006364">
    <property type="term" value="P:rRNA processing"/>
    <property type="evidence" value="ECO:0007669"/>
    <property type="project" value="InterPro"/>
</dbReference>
<protein>
    <recommendedName>
        <fullName evidence="4">NUC153 domain-containing protein</fullName>
    </recommendedName>
</protein>
<dbReference type="OrthoDB" id="431825at2759"/>
<keyword evidence="3" id="KW-1185">Reference proteome</keyword>
<dbReference type="AlphaFoldDB" id="A0A2H3IUP9"/>
<feature type="compositionally biased region" description="Basic and acidic residues" evidence="1">
    <location>
        <begin position="35"/>
        <end position="70"/>
    </location>
</feature>
<name>A0A2H3IUP9_WOLCO</name>
<dbReference type="PANTHER" id="PTHR12202:SF0">
    <property type="entry name" value="ESF1 HOMOLOG"/>
    <property type="match status" value="1"/>
</dbReference>
<dbReference type="STRING" id="742152.A0A2H3IUP9"/>
<dbReference type="Proteomes" id="UP000218811">
    <property type="component" value="Unassembled WGS sequence"/>
</dbReference>
<accession>A0A2H3IUP9</accession>
<evidence type="ECO:0000256" key="1">
    <source>
        <dbReference type="SAM" id="MobiDB-lite"/>
    </source>
</evidence>
<feature type="region of interest" description="Disordered" evidence="1">
    <location>
        <begin position="35"/>
        <end position="101"/>
    </location>
</feature>
<dbReference type="GO" id="GO:0003723">
    <property type="term" value="F:RNA binding"/>
    <property type="evidence" value="ECO:0007669"/>
    <property type="project" value="TreeGrafter"/>
</dbReference>
<dbReference type="EMBL" id="KB467831">
    <property type="protein sequence ID" value="PCH33706.1"/>
    <property type="molecule type" value="Genomic_DNA"/>
</dbReference>
<proteinExistence type="predicted"/>
<evidence type="ECO:0000313" key="3">
    <source>
        <dbReference type="Proteomes" id="UP000218811"/>
    </source>
</evidence>
<dbReference type="PANTHER" id="PTHR12202">
    <property type="entry name" value="ESF1 HOMOLOG"/>
    <property type="match status" value="1"/>
</dbReference>